<feature type="domain" description="Acyl-CoA dehydrogenase/oxidase C-terminal" evidence="7">
    <location>
        <begin position="232"/>
        <end position="356"/>
    </location>
</feature>
<feature type="domain" description="Acyl-CoA dehydrogenase/oxidase N-terminal" evidence="9">
    <location>
        <begin position="46"/>
        <end position="124"/>
    </location>
</feature>
<evidence type="ECO:0000256" key="4">
    <source>
        <dbReference type="ARBA" id="ARBA00022827"/>
    </source>
</evidence>
<dbReference type="InterPro" id="IPR050741">
    <property type="entry name" value="Acyl-CoA_dehydrogenase"/>
</dbReference>
<evidence type="ECO:0000256" key="5">
    <source>
        <dbReference type="ARBA" id="ARBA00023002"/>
    </source>
</evidence>
<dbReference type="Proteomes" id="UP001268542">
    <property type="component" value="Unassembled WGS sequence"/>
</dbReference>
<dbReference type="Gene3D" id="1.20.140.10">
    <property type="entry name" value="Butyryl-CoA Dehydrogenase, subunit A, domain 3"/>
    <property type="match status" value="1"/>
</dbReference>
<keyword evidence="5 6" id="KW-0560">Oxidoreductase</keyword>
<comment type="similarity">
    <text evidence="2 6">Belongs to the acyl-CoA dehydrogenase family.</text>
</comment>
<keyword evidence="3 6" id="KW-0285">Flavoprotein</keyword>
<evidence type="ECO:0000256" key="1">
    <source>
        <dbReference type="ARBA" id="ARBA00001974"/>
    </source>
</evidence>
<name>A0ABU3PQZ7_9ACTN</name>
<dbReference type="InterPro" id="IPR009075">
    <property type="entry name" value="AcylCo_DH/oxidase_C"/>
</dbReference>
<dbReference type="RefSeq" id="WP_315730627.1">
    <property type="nucleotide sequence ID" value="NZ_JAVYII010000001.1"/>
</dbReference>
<evidence type="ECO:0000313" key="10">
    <source>
        <dbReference type="EMBL" id="MDT9591661.1"/>
    </source>
</evidence>
<keyword evidence="4 6" id="KW-0274">FAD</keyword>
<dbReference type="SUPFAM" id="SSF47203">
    <property type="entry name" value="Acyl-CoA dehydrogenase C-terminal domain-like"/>
    <property type="match status" value="1"/>
</dbReference>
<dbReference type="Pfam" id="PF02770">
    <property type="entry name" value="Acyl-CoA_dh_M"/>
    <property type="match status" value="1"/>
</dbReference>
<feature type="domain" description="Acyl-CoA oxidase/dehydrogenase middle" evidence="8">
    <location>
        <begin position="129"/>
        <end position="218"/>
    </location>
</feature>
<dbReference type="Pfam" id="PF02771">
    <property type="entry name" value="Acyl-CoA_dh_N"/>
    <property type="match status" value="1"/>
</dbReference>
<comment type="cofactor">
    <cofactor evidence="1 6">
        <name>FAD</name>
        <dbReference type="ChEBI" id="CHEBI:57692"/>
    </cofactor>
</comment>
<accession>A0ABU3PQZ7</accession>
<dbReference type="EC" id="1.-.-.-" evidence="10"/>
<dbReference type="EMBL" id="JAVYII010000001">
    <property type="protein sequence ID" value="MDT9591661.1"/>
    <property type="molecule type" value="Genomic_DNA"/>
</dbReference>
<dbReference type="Gene3D" id="1.10.540.10">
    <property type="entry name" value="Acyl-CoA dehydrogenase/oxidase, N-terminal domain"/>
    <property type="match status" value="1"/>
</dbReference>
<evidence type="ECO:0000313" key="11">
    <source>
        <dbReference type="Proteomes" id="UP001268542"/>
    </source>
</evidence>
<dbReference type="GO" id="GO:0016491">
    <property type="term" value="F:oxidoreductase activity"/>
    <property type="evidence" value="ECO:0007669"/>
    <property type="project" value="UniProtKB-KW"/>
</dbReference>
<dbReference type="InterPro" id="IPR006091">
    <property type="entry name" value="Acyl-CoA_Oxase/DH_mid-dom"/>
</dbReference>
<evidence type="ECO:0000256" key="6">
    <source>
        <dbReference type="RuleBase" id="RU362125"/>
    </source>
</evidence>
<dbReference type="PANTHER" id="PTHR48083">
    <property type="entry name" value="MEDIUM-CHAIN SPECIFIC ACYL-COA DEHYDROGENASE, MITOCHONDRIAL-RELATED"/>
    <property type="match status" value="1"/>
</dbReference>
<dbReference type="InterPro" id="IPR009100">
    <property type="entry name" value="AcylCoA_DH/oxidase_NM_dom_sf"/>
</dbReference>
<dbReference type="InterPro" id="IPR046373">
    <property type="entry name" value="Acyl-CoA_Oxase/DH_mid-dom_sf"/>
</dbReference>
<evidence type="ECO:0000256" key="3">
    <source>
        <dbReference type="ARBA" id="ARBA00022630"/>
    </source>
</evidence>
<dbReference type="InterPro" id="IPR036250">
    <property type="entry name" value="AcylCo_DH-like_C"/>
</dbReference>
<dbReference type="InterPro" id="IPR037069">
    <property type="entry name" value="AcylCoA_DH/ox_N_sf"/>
</dbReference>
<organism evidence="10 11">
    <name type="scientific">Nocardioides imazamoxiresistens</name>
    <dbReference type="NCBI Taxonomy" id="3231893"/>
    <lineage>
        <taxon>Bacteria</taxon>
        <taxon>Bacillati</taxon>
        <taxon>Actinomycetota</taxon>
        <taxon>Actinomycetes</taxon>
        <taxon>Propionibacteriales</taxon>
        <taxon>Nocardioidaceae</taxon>
        <taxon>Nocardioides</taxon>
    </lineage>
</organism>
<sequence>MTVTAPTSAPAATTEPIGPDERAALADLAFGLGRRYQDRRFADLDAARDHWKEVCDAGLPAISLSPEHGGAGTMSDLLLVAERLAAGGYPAGKLTISTAIGGAVILRHGSEEQRSRWLPAIGDGSLRFCFALTEPGAGSNAANMRTTATRTEDGWRIDGEKTYISAADDSDVMLVVAKDAESGGFSILALPLPCEQLQMTPVDVHVGVPERQWTVYLDDVRVPHDALVGRPGGGARALFDGLNPERLIVAAQAVGIGRWCLEKAAEYAGQRVVFGVPIGTHQAVQHPLAEALVDLEAAWALIERGAEAYEAGGNAGLACNMAKVKACDAGLKAADAALQSFGGSGFTGETLMFERFGYLRLLRSTPVSREMALNQIAVAGLGLPRSY</sequence>
<reference evidence="10 11" key="1">
    <citation type="submission" date="2023-08" db="EMBL/GenBank/DDBJ databases">
        <title>Nocardioides seae sp. nov., a bacterium isolated from a soil.</title>
        <authorList>
            <person name="Wang X."/>
        </authorList>
    </citation>
    <scope>NUCLEOTIDE SEQUENCE [LARGE SCALE GENOMIC DNA]</scope>
    <source>
        <strain evidence="10 11">YZH12</strain>
    </source>
</reference>
<evidence type="ECO:0000259" key="8">
    <source>
        <dbReference type="Pfam" id="PF02770"/>
    </source>
</evidence>
<comment type="caution">
    <text evidence="10">The sequence shown here is derived from an EMBL/GenBank/DDBJ whole genome shotgun (WGS) entry which is preliminary data.</text>
</comment>
<evidence type="ECO:0000256" key="2">
    <source>
        <dbReference type="ARBA" id="ARBA00009347"/>
    </source>
</evidence>
<dbReference type="SUPFAM" id="SSF56645">
    <property type="entry name" value="Acyl-CoA dehydrogenase NM domain-like"/>
    <property type="match status" value="1"/>
</dbReference>
<protein>
    <submittedName>
        <fullName evidence="10">Acyl-CoA dehydrogenase family protein</fullName>
        <ecNumber evidence="10">1.-.-.-</ecNumber>
    </submittedName>
</protein>
<dbReference type="PANTHER" id="PTHR48083:SF1">
    <property type="entry name" value="DEHYDROGENASE, PUTATIVE (AFU_ORTHOLOGUE AFUA_7G06510)-RELATED"/>
    <property type="match status" value="1"/>
</dbReference>
<keyword evidence="11" id="KW-1185">Reference proteome</keyword>
<evidence type="ECO:0000259" key="7">
    <source>
        <dbReference type="Pfam" id="PF00441"/>
    </source>
</evidence>
<dbReference type="CDD" id="cd00567">
    <property type="entry name" value="ACAD"/>
    <property type="match status" value="1"/>
</dbReference>
<gene>
    <name evidence="10" type="ORF">RDV89_01185</name>
</gene>
<dbReference type="Gene3D" id="2.40.110.10">
    <property type="entry name" value="Butyryl-CoA Dehydrogenase, subunit A, domain 2"/>
    <property type="match status" value="1"/>
</dbReference>
<dbReference type="InterPro" id="IPR013786">
    <property type="entry name" value="AcylCoA_DH/ox_N"/>
</dbReference>
<proteinExistence type="inferred from homology"/>
<dbReference type="Pfam" id="PF00441">
    <property type="entry name" value="Acyl-CoA_dh_1"/>
    <property type="match status" value="1"/>
</dbReference>
<evidence type="ECO:0000259" key="9">
    <source>
        <dbReference type="Pfam" id="PF02771"/>
    </source>
</evidence>